<dbReference type="InterPro" id="IPR001789">
    <property type="entry name" value="Sig_transdc_resp-reg_receiver"/>
</dbReference>
<dbReference type="Gene3D" id="3.30.450.20">
    <property type="entry name" value="PAS domain"/>
    <property type="match status" value="1"/>
</dbReference>
<dbReference type="STRING" id="314283.MED297_08051"/>
<dbReference type="CDD" id="cd01948">
    <property type="entry name" value="EAL"/>
    <property type="match status" value="1"/>
</dbReference>
<dbReference type="GO" id="GO:0000160">
    <property type="term" value="P:phosphorelay signal transduction system"/>
    <property type="evidence" value="ECO:0007669"/>
    <property type="project" value="InterPro"/>
</dbReference>
<dbReference type="NCBIfam" id="TIGR00254">
    <property type="entry name" value="GGDEF"/>
    <property type="match status" value="1"/>
</dbReference>
<dbReference type="Gene3D" id="3.40.50.2300">
    <property type="match status" value="1"/>
</dbReference>
<comment type="cofactor">
    <cofactor evidence="1">
        <name>Mg(2+)</name>
        <dbReference type="ChEBI" id="CHEBI:18420"/>
    </cofactor>
</comment>
<proteinExistence type="predicted"/>
<dbReference type="InterPro" id="IPR029787">
    <property type="entry name" value="Nucleotide_cyclase"/>
</dbReference>
<dbReference type="InterPro" id="IPR000160">
    <property type="entry name" value="GGDEF_dom"/>
</dbReference>
<keyword evidence="3" id="KW-0973">c-di-GMP</keyword>
<dbReference type="SUPFAM" id="SSF55073">
    <property type="entry name" value="Nucleotide cyclase"/>
    <property type="match status" value="1"/>
</dbReference>
<dbReference type="Pfam" id="PF00072">
    <property type="entry name" value="Response_reg"/>
    <property type="match status" value="1"/>
</dbReference>
<dbReference type="SMART" id="SM00267">
    <property type="entry name" value="GGDEF"/>
    <property type="match status" value="1"/>
</dbReference>
<dbReference type="InterPro" id="IPR043128">
    <property type="entry name" value="Rev_trsase/Diguanyl_cyclase"/>
</dbReference>
<keyword evidence="5" id="KW-0597">Phosphoprotein</keyword>
<feature type="domain" description="GGDEF" evidence="10">
    <location>
        <begin position="317"/>
        <end position="450"/>
    </location>
</feature>
<dbReference type="GO" id="GO:0071732">
    <property type="term" value="P:cellular response to nitric oxide"/>
    <property type="evidence" value="ECO:0007669"/>
    <property type="project" value="UniProtKB-ARBA"/>
</dbReference>
<dbReference type="SUPFAM" id="SSF55785">
    <property type="entry name" value="PYP-like sensor domain (PAS domain)"/>
    <property type="match status" value="1"/>
</dbReference>
<dbReference type="PROSITE" id="PS50110">
    <property type="entry name" value="RESPONSE_REGULATORY"/>
    <property type="match status" value="1"/>
</dbReference>
<evidence type="ECO:0000313" key="11">
    <source>
        <dbReference type="EMBL" id="EAR10025.1"/>
    </source>
</evidence>
<dbReference type="SMART" id="SM00052">
    <property type="entry name" value="EAL"/>
    <property type="match status" value="1"/>
</dbReference>
<dbReference type="OrthoDB" id="9816034at2"/>
<evidence type="ECO:0000259" key="9">
    <source>
        <dbReference type="PROSITE" id="PS50883"/>
    </source>
</evidence>
<feature type="domain" description="PAS" evidence="7">
    <location>
        <begin position="155"/>
        <end position="212"/>
    </location>
</feature>
<dbReference type="PROSITE" id="PS50887">
    <property type="entry name" value="GGDEF"/>
    <property type="match status" value="1"/>
</dbReference>
<keyword evidence="12" id="KW-1185">Reference proteome</keyword>
<reference evidence="11 12" key="1">
    <citation type="submission" date="2006-02" db="EMBL/GenBank/DDBJ databases">
        <authorList>
            <person name="Pinhassi J."/>
            <person name="Pedros-Alio C."/>
            <person name="Ferriera S."/>
            <person name="Johnson J."/>
            <person name="Kravitz S."/>
            <person name="Halpern A."/>
            <person name="Remington K."/>
            <person name="Beeson K."/>
            <person name="Tran B."/>
            <person name="Rogers Y.-H."/>
            <person name="Friedman R."/>
            <person name="Venter J.C."/>
        </authorList>
    </citation>
    <scope>NUCLEOTIDE SEQUENCE [LARGE SCALE GENOMIC DNA]</scope>
    <source>
        <strain evidence="11 12">MED297</strain>
    </source>
</reference>
<dbReference type="Pfam" id="PF00990">
    <property type="entry name" value="GGDEF"/>
    <property type="match status" value="1"/>
</dbReference>
<dbReference type="GO" id="GO:0071111">
    <property type="term" value="F:cyclic-guanylate-specific phosphodiesterase activity"/>
    <property type="evidence" value="ECO:0007669"/>
    <property type="project" value="UniProtKB-EC"/>
</dbReference>
<dbReference type="Pfam" id="PF00563">
    <property type="entry name" value="EAL"/>
    <property type="match status" value="1"/>
</dbReference>
<organism evidence="11 12">
    <name type="scientific">Reinekea blandensis MED297</name>
    <dbReference type="NCBI Taxonomy" id="314283"/>
    <lineage>
        <taxon>Bacteria</taxon>
        <taxon>Pseudomonadati</taxon>
        <taxon>Pseudomonadota</taxon>
        <taxon>Gammaproteobacteria</taxon>
        <taxon>Oceanospirillales</taxon>
        <taxon>Saccharospirillaceae</taxon>
        <taxon>Reinekea</taxon>
    </lineage>
</organism>
<evidence type="ECO:0000259" key="6">
    <source>
        <dbReference type="PROSITE" id="PS50110"/>
    </source>
</evidence>
<protein>
    <recommendedName>
        <fullName evidence="2">cyclic-guanylate-specific phosphodiesterase</fullName>
        <ecNumber evidence="2">3.1.4.52</ecNumber>
    </recommendedName>
</protein>
<dbReference type="Gene3D" id="3.30.70.270">
    <property type="match status" value="1"/>
</dbReference>
<dbReference type="RefSeq" id="WP_008045664.1">
    <property type="nucleotide sequence ID" value="NZ_CH724152.1"/>
</dbReference>
<dbReference type="InterPro" id="IPR052155">
    <property type="entry name" value="Biofilm_reg_signaling"/>
</dbReference>
<dbReference type="FunFam" id="3.30.70.270:FF:000001">
    <property type="entry name" value="Diguanylate cyclase domain protein"/>
    <property type="match status" value="1"/>
</dbReference>
<evidence type="ECO:0000256" key="2">
    <source>
        <dbReference type="ARBA" id="ARBA00012282"/>
    </source>
</evidence>
<dbReference type="SMART" id="SM00091">
    <property type="entry name" value="PAS"/>
    <property type="match status" value="1"/>
</dbReference>
<comment type="catalytic activity">
    <reaction evidence="4">
        <text>3',3'-c-di-GMP + H2O = 5'-phosphoguanylyl(3'-&gt;5')guanosine + H(+)</text>
        <dbReference type="Rhea" id="RHEA:24902"/>
        <dbReference type="ChEBI" id="CHEBI:15377"/>
        <dbReference type="ChEBI" id="CHEBI:15378"/>
        <dbReference type="ChEBI" id="CHEBI:58754"/>
        <dbReference type="ChEBI" id="CHEBI:58805"/>
        <dbReference type="EC" id="3.1.4.52"/>
    </reaction>
    <physiologicalReaction direction="left-to-right" evidence="4">
        <dbReference type="Rhea" id="RHEA:24903"/>
    </physiologicalReaction>
</comment>
<dbReference type="HOGENOM" id="CLU_000445_70_50_6"/>
<dbReference type="SUPFAM" id="SSF52172">
    <property type="entry name" value="CheY-like"/>
    <property type="match status" value="1"/>
</dbReference>
<evidence type="ECO:0000256" key="5">
    <source>
        <dbReference type="PROSITE-ProRule" id="PRU00169"/>
    </source>
</evidence>
<feature type="domain" description="Response regulatory" evidence="6">
    <location>
        <begin position="19"/>
        <end position="136"/>
    </location>
</feature>
<evidence type="ECO:0000259" key="8">
    <source>
        <dbReference type="PROSITE" id="PS50113"/>
    </source>
</evidence>
<name>A4BCU3_9GAMM</name>
<evidence type="ECO:0000256" key="4">
    <source>
        <dbReference type="ARBA" id="ARBA00051114"/>
    </source>
</evidence>
<dbReference type="Pfam" id="PF13426">
    <property type="entry name" value="PAS_9"/>
    <property type="match status" value="1"/>
</dbReference>
<dbReference type="SUPFAM" id="SSF141868">
    <property type="entry name" value="EAL domain-like"/>
    <property type="match status" value="1"/>
</dbReference>
<dbReference type="InterPro" id="IPR011006">
    <property type="entry name" value="CheY-like_superfamily"/>
</dbReference>
<accession>A4BCU3</accession>
<comment type="caution">
    <text evidence="11">The sequence shown here is derived from an EMBL/GenBank/DDBJ whole genome shotgun (WGS) entry which is preliminary data.</text>
</comment>
<evidence type="ECO:0000313" key="12">
    <source>
        <dbReference type="Proteomes" id="UP000005953"/>
    </source>
</evidence>
<dbReference type="CDD" id="cd01949">
    <property type="entry name" value="GGDEF"/>
    <property type="match status" value="1"/>
</dbReference>
<dbReference type="InterPro" id="IPR035919">
    <property type="entry name" value="EAL_sf"/>
</dbReference>
<dbReference type="InterPro" id="IPR000014">
    <property type="entry name" value="PAS"/>
</dbReference>
<dbReference type="PANTHER" id="PTHR44757">
    <property type="entry name" value="DIGUANYLATE CYCLASE DGCP"/>
    <property type="match status" value="1"/>
</dbReference>
<dbReference type="PROSITE" id="PS50883">
    <property type="entry name" value="EAL"/>
    <property type="match status" value="1"/>
</dbReference>
<evidence type="ECO:0000256" key="3">
    <source>
        <dbReference type="ARBA" id="ARBA00022636"/>
    </source>
</evidence>
<dbReference type="PROSITE" id="PS50112">
    <property type="entry name" value="PAS"/>
    <property type="match status" value="1"/>
</dbReference>
<dbReference type="EMBL" id="AAOE01000006">
    <property type="protein sequence ID" value="EAR10025.1"/>
    <property type="molecule type" value="Genomic_DNA"/>
</dbReference>
<dbReference type="AlphaFoldDB" id="A4BCU3"/>
<dbReference type="InterPro" id="IPR001633">
    <property type="entry name" value="EAL_dom"/>
</dbReference>
<feature type="modified residue" description="4-aspartylphosphate" evidence="5">
    <location>
        <position position="68"/>
    </location>
</feature>
<feature type="domain" description="PAC" evidence="8">
    <location>
        <begin position="233"/>
        <end position="285"/>
    </location>
</feature>
<dbReference type="Gene3D" id="3.20.20.450">
    <property type="entry name" value="EAL domain"/>
    <property type="match status" value="1"/>
</dbReference>
<gene>
    <name evidence="11" type="ORF">MED297_08051</name>
</gene>
<dbReference type="EC" id="3.1.4.52" evidence="2"/>
<sequence length="723" mass="81484">MEQPRLPRSDSTVIPIRPQVLVVDDRPDNHRALEHTLAAMKVDIVHAYSGQEAVSLSLRTQFAVILMDVMMPQMDGFEAAELIRLNDETRLTPIIFLTAADPNSELEDRGYQLGAVDYICKPVREPILQAKLQVFLELANHRHLIYQQLTDLERLEKRNQLLLKSIGEGILGLSTDGQVTFSNPVAQQTLGMSEQELEGRSFSDIVYHGDAEQPLVTWEYLPARLACEQGQAYHERIGVFWDRAGQLLPVEYKATPMMVDDDLAGIVIAFQDITERRRTEEQLARLAQYDALTGLVNRNAFNGLLKKALSRSARHEQPLALLFIDLDQFKTINDNHGHEIGDSLLQEVAMRLTDCVRNGDIIGRLGGDEFVIMLESLQATKDAARVSQSVLDALEAPFTIRGHQIFIGASIGIAVYPDSALTARELLRCADIAMYRSKEEGRNRYRFFTDEMQESVREALQLEIDLRRAYRQQEFDIYLQPKICMATESVIGAEILIRWPRPDGSFLPPDVFIPKAEEMGLIHDIGEWVFRETCDTIRSWQQQNRIPLDFTFAINISMRQLHTGHLAEDIAAIVKEVGIDPNCLEVEVTESIMMQDPRVTIDALNALHQQKIKISIDDFGTGYSSLSHLRQLPIDAIKIDKSFVQALESDGQADAIVNTIISLGHNLDMRVIAEGIETEANRQALTAAGCDVAQGYFYAKPMCREDFLDYLDRYSASSSHSSD</sequence>
<feature type="domain" description="EAL" evidence="9">
    <location>
        <begin position="459"/>
        <end position="715"/>
    </location>
</feature>
<dbReference type="InterPro" id="IPR035965">
    <property type="entry name" value="PAS-like_dom_sf"/>
</dbReference>
<dbReference type="Proteomes" id="UP000005953">
    <property type="component" value="Unassembled WGS sequence"/>
</dbReference>
<evidence type="ECO:0000256" key="1">
    <source>
        <dbReference type="ARBA" id="ARBA00001946"/>
    </source>
</evidence>
<dbReference type="CDD" id="cd00130">
    <property type="entry name" value="PAS"/>
    <property type="match status" value="1"/>
</dbReference>
<evidence type="ECO:0000259" key="7">
    <source>
        <dbReference type="PROSITE" id="PS50112"/>
    </source>
</evidence>
<dbReference type="FunFam" id="3.20.20.450:FF:000001">
    <property type="entry name" value="Cyclic di-GMP phosphodiesterase yahA"/>
    <property type="match status" value="1"/>
</dbReference>
<dbReference type="PROSITE" id="PS50113">
    <property type="entry name" value="PAC"/>
    <property type="match status" value="1"/>
</dbReference>
<dbReference type="InterPro" id="IPR000700">
    <property type="entry name" value="PAS-assoc_C"/>
</dbReference>
<evidence type="ECO:0000259" key="10">
    <source>
        <dbReference type="PROSITE" id="PS50887"/>
    </source>
</evidence>
<dbReference type="PANTHER" id="PTHR44757:SF2">
    <property type="entry name" value="BIOFILM ARCHITECTURE MAINTENANCE PROTEIN MBAA"/>
    <property type="match status" value="1"/>
</dbReference>
<dbReference type="NCBIfam" id="TIGR00229">
    <property type="entry name" value="sensory_box"/>
    <property type="match status" value="1"/>
</dbReference>
<dbReference type="SMART" id="SM00448">
    <property type="entry name" value="REC"/>
    <property type="match status" value="1"/>
</dbReference>